<protein>
    <submittedName>
        <fullName evidence="2">Uncharacterized protein</fullName>
    </submittedName>
</protein>
<organism evidence="2 3">
    <name type="scientific">Hymenobacter mucosus</name>
    <dbReference type="NCBI Taxonomy" id="1411120"/>
    <lineage>
        <taxon>Bacteria</taxon>
        <taxon>Pseudomonadati</taxon>
        <taxon>Bacteroidota</taxon>
        <taxon>Cytophagia</taxon>
        <taxon>Cytophagales</taxon>
        <taxon>Hymenobacteraceae</taxon>
        <taxon>Hymenobacter</taxon>
    </lineage>
</organism>
<dbReference type="Proteomes" id="UP000198310">
    <property type="component" value="Unassembled WGS sequence"/>
</dbReference>
<evidence type="ECO:0000256" key="1">
    <source>
        <dbReference type="SAM" id="Phobius"/>
    </source>
</evidence>
<evidence type="ECO:0000313" key="2">
    <source>
        <dbReference type="EMBL" id="SNR66919.1"/>
    </source>
</evidence>
<accession>A0A238Y998</accession>
<feature type="transmembrane region" description="Helical" evidence="1">
    <location>
        <begin position="12"/>
        <end position="30"/>
    </location>
</feature>
<reference evidence="3" key="1">
    <citation type="submission" date="2017-06" db="EMBL/GenBank/DDBJ databases">
        <authorList>
            <person name="Varghese N."/>
            <person name="Submissions S."/>
        </authorList>
    </citation>
    <scope>NUCLEOTIDE SEQUENCE [LARGE SCALE GENOMIC DNA]</scope>
    <source>
        <strain evidence="3">DSM 28041</strain>
    </source>
</reference>
<evidence type="ECO:0000313" key="3">
    <source>
        <dbReference type="Proteomes" id="UP000198310"/>
    </source>
</evidence>
<dbReference type="AlphaFoldDB" id="A0A238Y998"/>
<sequence>MLYQLHQLDLVVAFILGADGVLLLLLALLIFRRPHSSFVRKLLALGLVLLSLPIIGIKLLLSSPSSLASSPGEVVIQNPHHHVEKLYFLRASKHHHWRVFWVQYVFFSDQKVTIETENLYPTGLVVARYQGGTWQFQRRHFKRGQVVLSLSADQFRPDQHKQIATAIAAHRASETVSWVSNLLTLGSAGGVALLLLRRRGSKRWNTRSATAQVTQQEQ</sequence>
<name>A0A238Y998_9BACT</name>
<keyword evidence="1" id="KW-0472">Membrane</keyword>
<keyword evidence="1" id="KW-0812">Transmembrane</keyword>
<feature type="transmembrane region" description="Helical" evidence="1">
    <location>
        <begin position="42"/>
        <end position="61"/>
    </location>
</feature>
<gene>
    <name evidence="2" type="ORF">SAMN06269173_1053</name>
</gene>
<feature type="transmembrane region" description="Helical" evidence="1">
    <location>
        <begin position="178"/>
        <end position="196"/>
    </location>
</feature>
<keyword evidence="3" id="KW-1185">Reference proteome</keyword>
<keyword evidence="1" id="KW-1133">Transmembrane helix</keyword>
<dbReference type="EMBL" id="FZNS01000005">
    <property type="protein sequence ID" value="SNR66919.1"/>
    <property type="molecule type" value="Genomic_DNA"/>
</dbReference>
<dbReference type="RefSeq" id="WP_089332918.1">
    <property type="nucleotide sequence ID" value="NZ_FZNS01000005.1"/>
</dbReference>
<proteinExistence type="predicted"/>